<keyword evidence="3" id="KW-1185">Reference proteome</keyword>
<evidence type="ECO:0000313" key="3">
    <source>
        <dbReference type="Proteomes" id="UP000294558"/>
    </source>
</evidence>
<reference evidence="2 3" key="1">
    <citation type="submission" date="2019-03" db="EMBL/GenBank/DDBJ databases">
        <title>Sequencing the genomes of 1000 actinobacteria strains.</title>
        <authorList>
            <person name="Klenk H.-P."/>
        </authorList>
    </citation>
    <scope>NUCLEOTIDE SEQUENCE [LARGE SCALE GENOMIC DNA]</scope>
    <source>
        <strain evidence="2 3">DSM 18936</strain>
    </source>
</reference>
<evidence type="ECO:0000259" key="1">
    <source>
        <dbReference type="Pfam" id="PF09860"/>
    </source>
</evidence>
<dbReference type="RefSeq" id="WP_133868946.1">
    <property type="nucleotide sequence ID" value="NZ_SOAU01000001.1"/>
</dbReference>
<feature type="domain" description="DUF2087" evidence="1">
    <location>
        <begin position="108"/>
        <end position="177"/>
    </location>
</feature>
<dbReference type="AlphaFoldDB" id="A0A4R7I1U9"/>
<dbReference type="Pfam" id="PF09860">
    <property type="entry name" value="DUF2087"/>
    <property type="match status" value="1"/>
</dbReference>
<dbReference type="Proteomes" id="UP000294558">
    <property type="component" value="Unassembled WGS sequence"/>
</dbReference>
<dbReference type="InterPro" id="IPR018656">
    <property type="entry name" value="DUF2087"/>
</dbReference>
<accession>A0A4R7I1U9</accession>
<dbReference type="OrthoDB" id="529288at2"/>
<dbReference type="EMBL" id="SOAU01000001">
    <property type="protein sequence ID" value="TDT16586.1"/>
    <property type="molecule type" value="Genomic_DNA"/>
</dbReference>
<gene>
    <name evidence="2" type="ORF">BDK89_2177</name>
</gene>
<protein>
    <recommendedName>
        <fullName evidence="1">DUF2087 domain-containing protein</fullName>
    </recommendedName>
</protein>
<organism evidence="2 3">
    <name type="scientific">Ilumatobacter fluminis</name>
    <dbReference type="NCBI Taxonomy" id="467091"/>
    <lineage>
        <taxon>Bacteria</taxon>
        <taxon>Bacillati</taxon>
        <taxon>Actinomycetota</taxon>
        <taxon>Acidimicrobiia</taxon>
        <taxon>Acidimicrobiales</taxon>
        <taxon>Ilumatobacteraceae</taxon>
        <taxon>Ilumatobacter</taxon>
    </lineage>
</organism>
<dbReference type="SUPFAM" id="SSF46785">
    <property type="entry name" value="Winged helix' DNA-binding domain"/>
    <property type="match status" value="1"/>
</dbReference>
<sequence>MATTIAALLLDHDRLAVAGALAARPMTTEELSEVTGRPTRQVLVCVGDLRNAGLVGHLDGRYELDLDALREAAQQQAEVEVPMDPAIGFGMTDDERVVLERFFSGRTLVEFPSQRAKQLVVLQRLALEFDLGRRYTELEVNEILFPFFADWSTLRRHLVDEGFLDREPIGGGNQYWRSGGRVTDLPH</sequence>
<proteinExistence type="predicted"/>
<evidence type="ECO:0000313" key="2">
    <source>
        <dbReference type="EMBL" id="TDT16586.1"/>
    </source>
</evidence>
<dbReference type="InterPro" id="IPR036390">
    <property type="entry name" value="WH_DNA-bd_sf"/>
</dbReference>
<name>A0A4R7I1U9_9ACTN</name>
<comment type="caution">
    <text evidence="2">The sequence shown here is derived from an EMBL/GenBank/DDBJ whole genome shotgun (WGS) entry which is preliminary data.</text>
</comment>